<comment type="caution">
    <text evidence="3">The sequence shown here is derived from an EMBL/GenBank/DDBJ whole genome shotgun (WGS) entry which is preliminary data.</text>
</comment>
<organism evidence="3 4">
    <name type="scientific">Botrimarina colliarenosi</name>
    <dbReference type="NCBI Taxonomy" id="2528001"/>
    <lineage>
        <taxon>Bacteria</taxon>
        <taxon>Pseudomonadati</taxon>
        <taxon>Planctomycetota</taxon>
        <taxon>Planctomycetia</taxon>
        <taxon>Pirellulales</taxon>
        <taxon>Lacipirellulaceae</taxon>
        <taxon>Botrimarina</taxon>
    </lineage>
</organism>
<dbReference type="PANTHER" id="PTHR43447">
    <property type="entry name" value="ALPHA-AMYLASE"/>
    <property type="match status" value="1"/>
</dbReference>
<dbReference type="AlphaFoldDB" id="A0A5C6AFB7"/>
<proteinExistence type="predicted"/>
<dbReference type="InterPro" id="IPR016134">
    <property type="entry name" value="Dockerin_dom"/>
</dbReference>
<dbReference type="SUPFAM" id="SSF51445">
    <property type="entry name" value="(Trans)glycosidases"/>
    <property type="match status" value="1"/>
</dbReference>
<dbReference type="EC" id="3.2.1.1" evidence="3"/>
<gene>
    <name evidence="3" type="primary">amyS</name>
    <name evidence="3" type="ORF">Pla108_19130</name>
</gene>
<feature type="signal peptide" evidence="1">
    <location>
        <begin position="1"/>
        <end position="32"/>
    </location>
</feature>
<evidence type="ECO:0000313" key="3">
    <source>
        <dbReference type="EMBL" id="TWT97761.1"/>
    </source>
</evidence>
<dbReference type="GO" id="GO:0004556">
    <property type="term" value="F:alpha-amylase activity"/>
    <property type="evidence" value="ECO:0007669"/>
    <property type="project" value="UniProtKB-EC"/>
</dbReference>
<reference evidence="3 4" key="1">
    <citation type="submission" date="2019-02" db="EMBL/GenBank/DDBJ databases">
        <title>Deep-cultivation of Planctomycetes and their phenomic and genomic characterization uncovers novel biology.</title>
        <authorList>
            <person name="Wiegand S."/>
            <person name="Jogler M."/>
            <person name="Boedeker C."/>
            <person name="Pinto D."/>
            <person name="Vollmers J."/>
            <person name="Rivas-Marin E."/>
            <person name="Kohn T."/>
            <person name="Peeters S.H."/>
            <person name="Heuer A."/>
            <person name="Rast P."/>
            <person name="Oberbeckmann S."/>
            <person name="Bunk B."/>
            <person name="Jeske O."/>
            <person name="Meyerdierks A."/>
            <person name="Storesund J.E."/>
            <person name="Kallscheuer N."/>
            <person name="Luecker S."/>
            <person name="Lage O.M."/>
            <person name="Pohl T."/>
            <person name="Merkel B.J."/>
            <person name="Hornburger P."/>
            <person name="Mueller R.-W."/>
            <person name="Bruemmer F."/>
            <person name="Labrenz M."/>
            <person name="Spormann A.M."/>
            <person name="Op Den Camp H."/>
            <person name="Overmann J."/>
            <person name="Amann R."/>
            <person name="Jetten M.S.M."/>
            <person name="Mascher T."/>
            <person name="Medema M.H."/>
            <person name="Devos D.P."/>
            <person name="Kaster A.-K."/>
            <person name="Ovreas L."/>
            <person name="Rohde M."/>
            <person name="Galperin M.Y."/>
            <person name="Jogler C."/>
        </authorList>
    </citation>
    <scope>NUCLEOTIDE SEQUENCE [LARGE SCALE GENOMIC DNA]</scope>
    <source>
        <strain evidence="3 4">Pla108</strain>
    </source>
</reference>
<name>A0A5C6AFB7_9BACT</name>
<dbReference type="RefSeq" id="WP_146444667.1">
    <property type="nucleotide sequence ID" value="NZ_SJPR01000002.1"/>
</dbReference>
<dbReference type="Gene3D" id="1.10.1330.10">
    <property type="entry name" value="Dockerin domain"/>
    <property type="match status" value="1"/>
</dbReference>
<dbReference type="InterPro" id="IPR002105">
    <property type="entry name" value="Dockerin_1_rpt"/>
</dbReference>
<keyword evidence="3" id="KW-0378">Hydrolase</keyword>
<dbReference type="InterPro" id="IPR036439">
    <property type="entry name" value="Dockerin_dom_sf"/>
</dbReference>
<dbReference type="PROSITE" id="PS00018">
    <property type="entry name" value="EF_HAND_1"/>
    <property type="match status" value="1"/>
</dbReference>
<dbReference type="CDD" id="cd14256">
    <property type="entry name" value="Dockerin_I"/>
    <property type="match status" value="1"/>
</dbReference>
<feature type="chain" id="PRO_5022883241" evidence="1">
    <location>
        <begin position="33"/>
        <end position="1065"/>
    </location>
</feature>
<dbReference type="Pfam" id="PF00404">
    <property type="entry name" value="Dockerin_1"/>
    <property type="match status" value="1"/>
</dbReference>
<dbReference type="PROSITE" id="PS51766">
    <property type="entry name" value="DOCKERIN"/>
    <property type="match status" value="1"/>
</dbReference>
<dbReference type="GO" id="GO:0000272">
    <property type="term" value="P:polysaccharide catabolic process"/>
    <property type="evidence" value="ECO:0007669"/>
    <property type="project" value="InterPro"/>
</dbReference>
<protein>
    <submittedName>
        <fullName evidence="3">Alpha-amylase</fullName>
        <ecNumber evidence="3">3.2.1.1</ecNumber>
    </submittedName>
</protein>
<keyword evidence="1" id="KW-0732">Signal</keyword>
<dbReference type="EMBL" id="SJPR01000002">
    <property type="protein sequence ID" value="TWT97761.1"/>
    <property type="molecule type" value="Genomic_DNA"/>
</dbReference>
<feature type="domain" description="Dockerin" evidence="2">
    <location>
        <begin position="848"/>
        <end position="916"/>
    </location>
</feature>
<keyword evidence="4" id="KW-1185">Reference proteome</keyword>
<dbReference type="Gene3D" id="3.20.20.80">
    <property type="entry name" value="Glycosidases"/>
    <property type="match status" value="2"/>
</dbReference>
<evidence type="ECO:0000256" key="1">
    <source>
        <dbReference type="SAM" id="SignalP"/>
    </source>
</evidence>
<dbReference type="InterPro" id="IPR018247">
    <property type="entry name" value="EF_Hand_1_Ca_BS"/>
</dbReference>
<evidence type="ECO:0000313" key="4">
    <source>
        <dbReference type="Proteomes" id="UP000317421"/>
    </source>
</evidence>
<accession>A0A5C6AFB7</accession>
<dbReference type="Proteomes" id="UP000317421">
    <property type="component" value="Unassembled WGS sequence"/>
</dbReference>
<dbReference type="InterPro" id="IPR017853">
    <property type="entry name" value="GH"/>
</dbReference>
<dbReference type="InterPro" id="IPR006047">
    <property type="entry name" value="GH13_cat_dom"/>
</dbReference>
<evidence type="ECO:0000259" key="2">
    <source>
        <dbReference type="PROSITE" id="PS51766"/>
    </source>
</evidence>
<sequence length="1065" mass="113519" precursor="true">MTFLLHMPSWPRHAALLAALAGVLSAGPLARAQSVSSPAILQVFEARWDLVEERMADIHAVGYGRLWVPPPSKAGGGTSSVGYDMFDRFDLGSARDETRYGTDSSFRAMIDASHKAGVGVNPDLIWNHNSFEDRNNASFVAQGGYPGFAVTLPSDINGDFHDPSASGDIQGRISGLNDIAQEKDYLFIRHPTQAGNPANLPAGTVYNKPDPNNARYYPDQGLGGTNVIDGRGNPTTLYNFNADNPLAGDPVLENSVDLLMRNVRWMIQEYDIDGFRMDAIKHFESQYLQDFDTASYLAKREPLLDGSPNHVYSFGEAFDGNKGFLQSFVRRNINDSNPGTVSGNRDALDFSLFFALRDNLTSNGFANNWHTIRNAPLDTNDDGLMNGSQGVAFVQSHDSGGPALGNVAYAYTLMLPGESIVYMNADAIPGDAFPQPGRNDALGGFFGDAITKLVDIRSTHGRGDFQERWLDDAFNPSGFSNVYVYERLNSAIVGLNSRNDSATLTRNGVQTSFAPGTVLVELTGNAASAVVDPGGTIPDTVLVNGSGQIDISIPGNQGHGRGYVVYGVAGPQGSLSVGGSGVLEGTTPTSANYGSVRTTDIEVVNTPTFNVRLDTMPVSLKNPTGVGMVRDFHADGDTAILMIDGGIDLNGNGSVDNVTPGSVAYGFEEFATTRTPGYVWDGSQNVGAGAGVYEQTIDATQLSEGRHYVTARAFRHRDAATGGDGGPAVYTDFRKTIYVDLLPPDSTVESFAPYGASPNDRDLVIRSVDQTADKVHVYLDLPATTSDEDILAMVDANQNQTGYYDRDEFVYGVTGVTNGNHTVTIVTIEETGTLNIQREVGLFTDTTIGRGFGDLNFDGTINAADLTGPVGFEQLLYSQNTSFNAAADINGDGLVDNVDLLMLPSFVLSGATDTRVPDRLEQMLLRRGDVNEDDATTTADLLAIGDGLGGSDWLLDLDGNGVVELADAEVLVTQLALTSAGDFNLDGVVDAADYTVWRDNQGPGLLGDADFDGDADEADLALWHNAYGDVRTQLALSPASLAVPEPGGLLLACLAAGLIAGRRRP</sequence>
<keyword evidence="3" id="KW-0326">Glycosidase</keyword>
<dbReference type="OrthoDB" id="9805159at2"/>
<dbReference type="SMART" id="SM00642">
    <property type="entry name" value="Aamy"/>
    <property type="match status" value="1"/>
</dbReference>
<dbReference type="SUPFAM" id="SSF63446">
    <property type="entry name" value="Type I dockerin domain"/>
    <property type="match status" value="1"/>
</dbReference>